<feature type="transmembrane region" description="Helical" evidence="8">
    <location>
        <begin position="173"/>
        <end position="192"/>
    </location>
</feature>
<reference evidence="9 10" key="1">
    <citation type="submission" date="2020-08" db="EMBL/GenBank/DDBJ databases">
        <title>Genome public.</title>
        <authorList>
            <person name="Liu C."/>
            <person name="Sun Q."/>
        </authorList>
    </citation>
    <scope>NUCLEOTIDE SEQUENCE [LARGE SCALE GENOMIC DNA]</scope>
    <source>
        <strain evidence="9 10">New-38</strain>
    </source>
</reference>
<proteinExistence type="predicted"/>
<evidence type="ECO:0000256" key="1">
    <source>
        <dbReference type="ARBA" id="ARBA00004651"/>
    </source>
</evidence>
<accession>A0ABR7HQK8</accession>
<dbReference type="Proteomes" id="UP000660021">
    <property type="component" value="Unassembled WGS sequence"/>
</dbReference>
<evidence type="ECO:0000256" key="2">
    <source>
        <dbReference type="ARBA" id="ARBA00022475"/>
    </source>
</evidence>
<keyword evidence="4" id="KW-0808">Transferase</keyword>
<feature type="transmembrane region" description="Helical" evidence="8">
    <location>
        <begin position="204"/>
        <end position="221"/>
    </location>
</feature>
<evidence type="ECO:0008006" key="11">
    <source>
        <dbReference type="Google" id="ProtNLM"/>
    </source>
</evidence>
<keyword evidence="7 8" id="KW-0472">Membrane</keyword>
<evidence type="ECO:0000256" key="6">
    <source>
        <dbReference type="ARBA" id="ARBA00022989"/>
    </source>
</evidence>
<keyword evidence="10" id="KW-1185">Reference proteome</keyword>
<evidence type="ECO:0000256" key="8">
    <source>
        <dbReference type="SAM" id="Phobius"/>
    </source>
</evidence>
<keyword evidence="2" id="KW-1003">Cell membrane</keyword>
<keyword evidence="3" id="KW-0328">Glycosyltransferase</keyword>
<comment type="caution">
    <text evidence="9">The sequence shown here is derived from an EMBL/GenBank/DDBJ whole genome shotgun (WGS) entry which is preliminary data.</text>
</comment>
<feature type="transmembrane region" description="Helical" evidence="8">
    <location>
        <begin position="403"/>
        <end position="423"/>
    </location>
</feature>
<dbReference type="PANTHER" id="PTHR33908:SF11">
    <property type="entry name" value="MEMBRANE PROTEIN"/>
    <property type="match status" value="1"/>
</dbReference>
<evidence type="ECO:0000256" key="4">
    <source>
        <dbReference type="ARBA" id="ARBA00022679"/>
    </source>
</evidence>
<keyword evidence="6 8" id="KW-1133">Transmembrane helix</keyword>
<dbReference type="EMBL" id="JACOPR010000002">
    <property type="protein sequence ID" value="MBC5729737.1"/>
    <property type="molecule type" value="Genomic_DNA"/>
</dbReference>
<feature type="transmembrane region" description="Helical" evidence="8">
    <location>
        <begin position="96"/>
        <end position="118"/>
    </location>
</feature>
<evidence type="ECO:0000256" key="5">
    <source>
        <dbReference type="ARBA" id="ARBA00022692"/>
    </source>
</evidence>
<feature type="transmembrane region" description="Helical" evidence="8">
    <location>
        <begin position="227"/>
        <end position="245"/>
    </location>
</feature>
<feature type="transmembrane region" description="Helical" evidence="8">
    <location>
        <begin position="451"/>
        <end position="473"/>
    </location>
</feature>
<evidence type="ECO:0000313" key="9">
    <source>
        <dbReference type="EMBL" id="MBC5729737.1"/>
    </source>
</evidence>
<protein>
    <recommendedName>
        <fullName evidence="11">Glycosyltransferase RgtA/B/C/D-like domain-containing protein</fullName>
    </recommendedName>
</protein>
<dbReference type="InterPro" id="IPR050297">
    <property type="entry name" value="LipidA_mod_glycosyltrf_83"/>
</dbReference>
<feature type="transmembrane region" description="Helical" evidence="8">
    <location>
        <begin position="149"/>
        <end position="167"/>
    </location>
</feature>
<feature type="transmembrane region" description="Helical" evidence="8">
    <location>
        <begin position="252"/>
        <end position="272"/>
    </location>
</feature>
<evidence type="ECO:0000256" key="3">
    <source>
        <dbReference type="ARBA" id="ARBA00022676"/>
    </source>
</evidence>
<organism evidence="9 10">
    <name type="scientific">Pseudoflavonifractor hominis</name>
    <dbReference type="NCBI Taxonomy" id="2763059"/>
    <lineage>
        <taxon>Bacteria</taxon>
        <taxon>Bacillati</taxon>
        <taxon>Bacillota</taxon>
        <taxon>Clostridia</taxon>
        <taxon>Eubacteriales</taxon>
        <taxon>Oscillospiraceae</taxon>
        <taxon>Pseudoflavonifractor</taxon>
    </lineage>
</organism>
<feature type="transmembrane region" description="Helical" evidence="8">
    <location>
        <begin position="37"/>
        <end position="54"/>
    </location>
</feature>
<evidence type="ECO:0000313" key="10">
    <source>
        <dbReference type="Proteomes" id="UP000660021"/>
    </source>
</evidence>
<dbReference type="RefSeq" id="WP_186962962.1">
    <property type="nucleotide sequence ID" value="NZ_JACOPR010000002.1"/>
</dbReference>
<keyword evidence="5 8" id="KW-0812">Transmembrane</keyword>
<name>A0ABR7HQK8_9FIRM</name>
<sequence>MKIQLTHGKFMPSWDRECDTVNFEIQDNRSVYFNKKTIFLILILLMGLILRVYVTDFNRPIADSSDSAAYDYAARNLIKYGVLANDRDGAMYRGEVAISPASNVMPGYPIFLAMVYIINDALPFAYMVQVFLSFAVLCLIYLLLKEIGISFFVSVFVTAVAAIYPAFLYNLDILLTENLSTALLTAAIYGMVRFMRRMESIRHPYFYVAGITAVLMAAVMVRAQALPFLAVEIFFLLIYATALPLKKRIRCCGIVIIVALAFLVPLWIRNWLDFHQFWLLTEAGVGPQIWGAQPYFLDMSSTNGVDIDSLIFQNKTLSETLYWKWRVFGFFNFMWYDFWDENLVHPYKILSMFRLIHPLLIVPTIALIPVFIRRSKKEVLLIGCVPLLFTLMCLPYHGLARYVYPSIPCVLVLFGVIVEKVVFKIRKKKSDTDIQVYEQKSIAYINLIFRYAYWAFSIVFSIILLYSVYIFSWSMGTEMSNYRLARTYDVSSSQVESFPVLESQELISDRSLWRVDNVEQIGDTTYQGIWDGIPILHVQVPESQASLSENSVITKVELDMPGGYLYDYCTVYWTGSHTPEISENDVYGRFPRTSLNGKQTVYIDDNVSSLMIVPCVFRGTEFSINSIRITKYQVPEMVQ</sequence>
<gene>
    <name evidence="9" type="ORF">H8S34_02675</name>
</gene>
<feature type="transmembrane region" description="Helical" evidence="8">
    <location>
        <begin position="355"/>
        <end position="372"/>
    </location>
</feature>
<feature type="transmembrane region" description="Helical" evidence="8">
    <location>
        <begin position="124"/>
        <end position="144"/>
    </location>
</feature>
<comment type="subcellular location">
    <subcellularLocation>
        <location evidence="1">Cell membrane</location>
        <topology evidence="1">Multi-pass membrane protein</topology>
    </subcellularLocation>
</comment>
<dbReference type="PANTHER" id="PTHR33908">
    <property type="entry name" value="MANNOSYLTRANSFERASE YKCB-RELATED"/>
    <property type="match status" value="1"/>
</dbReference>
<evidence type="ECO:0000256" key="7">
    <source>
        <dbReference type="ARBA" id="ARBA00023136"/>
    </source>
</evidence>
<feature type="transmembrane region" description="Helical" evidence="8">
    <location>
        <begin position="379"/>
        <end position="397"/>
    </location>
</feature>